<keyword evidence="1" id="KW-0732">Signal</keyword>
<evidence type="ECO:0000313" key="2">
    <source>
        <dbReference type="EMBL" id="SUO95929.1"/>
    </source>
</evidence>
<organism evidence="2 3">
    <name type="scientific">Suttonella indologenes</name>
    <dbReference type="NCBI Taxonomy" id="13276"/>
    <lineage>
        <taxon>Bacteria</taxon>
        <taxon>Pseudomonadati</taxon>
        <taxon>Pseudomonadota</taxon>
        <taxon>Gammaproteobacteria</taxon>
        <taxon>Cardiobacteriales</taxon>
        <taxon>Cardiobacteriaceae</taxon>
        <taxon>Suttonella</taxon>
    </lineage>
</organism>
<keyword evidence="2" id="KW-0472">Membrane</keyword>
<dbReference type="Pfam" id="PF10670">
    <property type="entry name" value="DUF4198"/>
    <property type="match status" value="1"/>
</dbReference>
<reference evidence="2 3" key="1">
    <citation type="submission" date="2018-06" db="EMBL/GenBank/DDBJ databases">
        <authorList>
            <consortium name="Pathogen Informatics"/>
            <person name="Doyle S."/>
        </authorList>
    </citation>
    <scope>NUCLEOTIDE SEQUENCE [LARGE SCALE GENOMIC DNA]</scope>
    <source>
        <strain evidence="2 3">NCTC10717</strain>
    </source>
</reference>
<keyword evidence="2" id="KW-0812">Transmembrane</keyword>
<dbReference type="Proteomes" id="UP000254575">
    <property type="component" value="Unassembled WGS sequence"/>
</dbReference>
<dbReference type="EMBL" id="UHIA01000004">
    <property type="protein sequence ID" value="SUO95929.1"/>
    <property type="molecule type" value="Genomic_DNA"/>
</dbReference>
<dbReference type="OrthoDB" id="5368503at2"/>
<dbReference type="RefSeq" id="WP_115218079.1">
    <property type="nucleotide sequence ID" value="NZ_UHIA01000004.1"/>
</dbReference>
<protein>
    <submittedName>
        <fullName evidence="2">Nickel uptake substrate-specific transmembrane region</fullName>
    </submittedName>
</protein>
<gene>
    <name evidence="2" type="ORF">NCTC10717_00793</name>
</gene>
<feature type="chain" id="PRO_5017028784" evidence="1">
    <location>
        <begin position="22"/>
        <end position="240"/>
    </location>
</feature>
<keyword evidence="3" id="KW-1185">Reference proteome</keyword>
<name>A0A380MTI9_9GAMM</name>
<accession>A0A380MTI9</accession>
<dbReference type="AlphaFoldDB" id="A0A380MTI9"/>
<dbReference type="InterPro" id="IPR019613">
    <property type="entry name" value="DUF4198"/>
</dbReference>
<proteinExistence type="predicted"/>
<evidence type="ECO:0000313" key="3">
    <source>
        <dbReference type="Proteomes" id="UP000254575"/>
    </source>
</evidence>
<sequence length="240" mass="25900">MKKTLLALSLGLLAVEVSAHALWIAQVNGAPTVSFGHTGTNTDAYDVGGIKNTFALKADGSKAELKAIAKEDFVVFESLEGLGIVTATLDEGYMTEDPKTGEEINKRGDQVKGATSSFRVLNYTVAYQNPRIKPQALGLGLEILPSVNPASLKQGEMLKVQVLLDGKALADAQVNSYYFDAEAKTYSTDKEGFASIPVATNEFNILDVEHEIEDPKDPFEGLVQNSSLTFRAKHSGEHKH</sequence>
<feature type="signal peptide" evidence="1">
    <location>
        <begin position="1"/>
        <end position="21"/>
    </location>
</feature>
<evidence type="ECO:0000256" key="1">
    <source>
        <dbReference type="SAM" id="SignalP"/>
    </source>
</evidence>